<name>A0A7J4KXI9_9ARCH</name>
<proteinExistence type="predicted"/>
<keyword evidence="1" id="KW-0812">Transmembrane</keyword>
<accession>A0A7J4KXI9</accession>
<feature type="transmembrane region" description="Helical" evidence="1">
    <location>
        <begin position="48"/>
        <end position="67"/>
    </location>
</feature>
<evidence type="ECO:0000256" key="1">
    <source>
        <dbReference type="SAM" id="Phobius"/>
    </source>
</evidence>
<evidence type="ECO:0000313" key="4">
    <source>
        <dbReference type="Proteomes" id="UP000527315"/>
    </source>
</evidence>
<dbReference type="EMBL" id="DUFJ01000051">
    <property type="protein sequence ID" value="HIH32997.1"/>
    <property type="molecule type" value="Genomic_DNA"/>
</dbReference>
<gene>
    <name evidence="2" type="ORF">HA227_01965</name>
    <name evidence="3" type="ORF">J4478_01170</name>
</gene>
<protein>
    <submittedName>
        <fullName evidence="2">Uncharacterized protein</fullName>
    </submittedName>
</protein>
<dbReference type="EMBL" id="JAGVWB010000006">
    <property type="protein sequence ID" value="MBS3057995.1"/>
    <property type="molecule type" value="Genomic_DNA"/>
</dbReference>
<sequence>MPWFEILGFEALELIVLAYFVIGSYSLGYLLLRTAQPKVRILEENYRIGWSIIFGLFFSILWLATSIALGMQALFPVVLTITLIIALIALSLRRRFFASRKLNVAIPKERALAQIVSEKSVDQLLSDKQFILNKSLSSEQVEKIRESLKKREGDSVGQ</sequence>
<keyword evidence="1" id="KW-1133">Transmembrane helix</keyword>
<dbReference type="AlphaFoldDB" id="A0A7J4KXI9"/>
<dbReference type="Proteomes" id="UP000527315">
    <property type="component" value="Unassembled WGS sequence"/>
</dbReference>
<reference evidence="3" key="3">
    <citation type="submission" date="2021-05" db="EMBL/GenBank/DDBJ databases">
        <title>Protein family content uncovers lineage relationships and bacterial pathway maintenance mechanisms in DPANN archaea.</title>
        <authorList>
            <person name="Castelle C.J."/>
            <person name="Meheust R."/>
            <person name="Jaffe A.L."/>
            <person name="Seitz K."/>
            <person name="Gong X."/>
            <person name="Baker B.J."/>
            <person name="Banfield J.F."/>
        </authorList>
    </citation>
    <scope>NUCLEOTIDE SEQUENCE</scope>
    <source>
        <strain evidence="3">RIFCSPLOWO2_01_FULL_43_13</strain>
    </source>
</reference>
<dbReference type="Proteomes" id="UP000680185">
    <property type="component" value="Unassembled WGS sequence"/>
</dbReference>
<keyword evidence="1" id="KW-0472">Membrane</keyword>
<feature type="transmembrane region" description="Helical" evidence="1">
    <location>
        <begin position="12"/>
        <end position="32"/>
    </location>
</feature>
<reference evidence="2" key="1">
    <citation type="journal article" date="2020" name="bioRxiv">
        <title>A rank-normalized archaeal taxonomy based on genome phylogeny resolves widespread incomplete and uneven classifications.</title>
        <authorList>
            <person name="Rinke C."/>
            <person name="Chuvochina M."/>
            <person name="Mussig A.J."/>
            <person name="Chaumeil P.-A."/>
            <person name="Waite D.W."/>
            <person name="Whitman W.B."/>
            <person name="Parks D.H."/>
            <person name="Hugenholtz P."/>
        </authorList>
    </citation>
    <scope>NUCLEOTIDE SEQUENCE</scope>
    <source>
        <strain evidence="2">UBA10036</strain>
    </source>
</reference>
<feature type="transmembrane region" description="Helical" evidence="1">
    <location>
        <begin position="73"/>
        <end position="92"/>
    </location>
</feature>
<organism evidence="2 4">
    <name type="scientific">Candidatus Iainarchaeum sp</name>
    <dbReference type="NCBI Taxonomy" id="3101447"/>
    <lineage>
        <taxon>Archaea</taxon>
        <taxon>Candidatus Iainarchaeota</taxon>
        <taxon>Candidatus Iainarchaeia</taxon>
        <taxon>Candidatus Iainarchaeales</taxon>
        <taxon>Candidatus Iainarchaeaceae</taxon>
        <taxon>Candidatus Iainarchaeum</taxon>
    </lineage>
</organism>
<evidence type="ECO:0000313" key="2">
    <source>
        <dbReference type="EMBL" id="HIH32997.1"/>
    </source>
</evidence>
<comment type="caution">
    <text evidence="2">The sequence shown here is derived from an EMBL/GenBank/DDBJ whole genome shotgun (WGS) entry which is preliminary data.</text>
</comment>
<evidence type="ECO:0000313" key="3">
    <source>
        <dbReference type="EMBL" id="MBS3057995.1"/>
    </source>
</evidence>
<reference evidence="3" key="2">
    <citation type="submission" date="2021-03" db="EMBL/GenBank/DDBJ databases">
        <authorList>
            <person name="Jaffe A."/>
        </authorList>
    </citation>
    <scope>NUCLEOTIDE SEQUENCE</scope>
    <source>
        <strain evidence="3">RIFCSPLOWO2_01_FULL_43_13</strain>
    </source>
</reference>